<protein>
    <submittedName>
        <fullName evidence="2">Osmotically-inducible protein OsmY</fullName>
    </submittedName>
</protein>
<evidence type="ECO:0000313" key="3">
    <source>
        <dbReference type="Proteomes" id="UP001245184"/>
    </source>
</evidence>
<evidence type="ECO:0000259" key="1">
    <source>
        <dbReference type="PROSITE" id="PS50914"/>
    </source>
</evidence>
<name>A0ABD5CJ68_9BURK</name>
<dbReference type="InterPro" id="IPR007055">
    <property type="entry name" value="BON_dom"/>
</dbReference>
<reference evidence="2 3" key="1">
    <citation type="submission" date="2023-08" db="EMBL/GenBank/DDBJ databases">
        <title>Genome sequencing of plant associated microbes to promote plant fitness in Sorghum bicolor and Oryza sativa.</title>
        <authorList>
            <person name="Coleman-Derr D."/>
        </authorList>
    </citation>
    <scope>NUCLEOTIDE SEQUENCE [LARGE SCALE GENOMIC DNA]</scope>
    <source>
        <strain evidence="2 3">SLBN-33</strain>
    </source>
</reference>
<comment type="caution">
    <text evidence="2">The sequence shown here is derived from an EMBL/GenBank/DDBJ whole genome shotgun (WGS) entry which is preliminary data.</text>
</comment>
<dbReference type="PROSITE" id="PS50914">
    <property type="entry name" value="BON"/>
    <property type="match status" value="1"/>
</dbReference>
<dbReference type="EMBL" id="JAVIZN010000002">
    <property type="protein sequence ID" value="MDR6203924.1"/>
    <property type="molecule type" value="Genomic_DNA"/>
</dbReference>
<proteinExistence type="predicted"/>
<dbReference type="Proteomes" id="UP001245184">
    <property type="component" value="Unassembled WGS sequence"/>
</dbReference>
<dbReference type="Pfam" id="PF04972">
    <property type="entry name" value="BON"/>
    <property type="match status" value="1"/>
</dbReference>
<dbReference type="Gene3D" id="3.30.1340.30">
    <property type="match status" value="1"/>
</dbReference>
<feature type="domain" description="BON" evidence="1">
    <location>
        <begin position="19"/>
        <end position="88"/>
    </location>
</feature>
<sequence>MNSMRGVLGFVNQIAVRTNETEVEVGVQNAAALARWAEHECDGIAIDVRDGVVTLTGTVRSLAEKRAACQAAWSAPGVGQVVDQLNVA</sequence>
<gene>
    <name evidence="2" type="ORF">QF025_002644</name>
</gene>
<organism evidence="2 3">
    <name type="scientific">Paraburkholderia graminis</name>
    <dbReference type="NCBI Taxonomy" id="60548"/>
    <lineage>
        <taxon>Bacteria</taxon>
        <taxon>Pseudomonadati</taxon>
        <taxon>Pseudomonadota</taxon>
        <taxon>Betaproteobacteria</taxon>
        <taxon>Burkholderiales</taxon>
        <taxon>Burkholderiaceae</taxon>
        <taxon>Paraburkholderia</taxon>
    </lineage>
</organism>
<dbReference type="AlphaFoldDB" id="A0ABD5CJ68"/>
<accession>A0ABD5CJ68</accession>
<evidence type="ECO:0000313" key="2">
    <source>
        <dbReference type="EMBL" id="MDR6203924.1"/>
    </source>
</evidence>